<dbReference type="OrthoDB" id="763581at2"/>
<dbReference type="Gene3D" id="2.40.160.20">
    <property type="match status" value="1"/>
</dbReference>
<dbReference type="RefSeq" id="WP_157926299.1">
    <property type="nucleotide sequence ID" value="NZ_CP138495.1"/>
</dbReference>
<evidence type="ECO:0000256" key="1">
    <source>
        <dbReference type="SAM" id="SignalP"/>
    </source>
</evidence>
<accession>A0A2H1EDR4</accession>
<keyword evidence="3" id="KW-1185">Reference proteome</keyword>
<feature type="signal peptide" evidence="1">
    <location>
        <begin position="1"/>
        <end position="30"/>
    </location>
</feature>
<evidence type="ECO:0008006" key="4">
    <source>
        <dbReference type="Google" id="ProtNLM"/>
    </source>
</evidence>
<reference evidence="2 3" key="1">
    <citation type="submission" date="2016-11" db="EMBL/GenBank/DDBJ databases">
        <authorList>
            <person name="Jaros S."/>
            <person name="Januszkiewicz K."/>
            <person name="Wedrychowicz H."/>
        </authorList>
    </citation>
    <scope>NUCLEOTIDE SEQUENCE [LARGE SCALE GENOMIC DNA]</scope>
    <source>
        <strain evidence="2">NCIMB 2154T</strain>
    </source>
</reference>
<sequence length="208" mass="23112">MKREFRTNSNMRKLFIATVISILFSQANFAQEKGTHELKVHAGVGTSNTIIDFITDFLTYPATLGLVIVKNGTTNPAFGITYKYAIRDRWMLFTEGSYQSRNTDIFFKQNQTAAAAKSEKRYITAGIGSDYYFLSKDIVQLYSGASVAYTFTSESFSNNTAGFKSDSSNYFNFHINAIGLRVGKKLAASIELGFGYKGIANAGISYQF</sequence>
<dbReference type="STRING" id="1349785.GCA_000509405_02570"/>
<keyword evidence="1" id="KW-0732">Signal</keyword>
<dbReference type="KEGG" id="tmar:MARIT_3010"/>
<gene>
    <name evidence="2" type="ORF">MARIT_3010</name>
</gene>
<organism evidence="2 3">
    <name type="scientific">Tenacibaculum maritimum NCIMB 2154</name>
    <dbReference type="NCBI Taxonomy" id="1349785"/>
    <lineage>
        <taxon>Bacteria</taxon>
        <taxon>Pseudomonadati</taxon>
        <taxon>Bacteroidota</taxon>
        <taxon>Flavobacteriia</taxon>
        <taxon>Flavobacteriales</taxon>
        <taxon>Flavobacteriaceae</taxon>
        <taxon>Tenacibaculum</taxon>
    </lineage>
</organism>
<dbReference type="Proteomes" id="UP000231564">
    <property type="component" value="Chromosome MARIT"/>
</dbReference>
<proteinExistence type="predicted"/>
<evidence type="ECO:0000313" key="2">
    <source>
        <dbReference type="EMBL" id="SFZ85006.1"/>
    </source>
</evidence>
<protein>
    <recommendedName>
        <fullName evidence="4">Outer membrane protein beta-barrel domain-containing protein</fullName>
    </recommendedName>
</protein>
<feature type="chain" id="PRO_5013796185" description="Outer membrane protein beta-barrel domain-containing protein" evidence="1">
    <location>
        <begin position="31"/>
        <end position="208"/>
    </location>
</feature>
<dbReference type="GeneID" id="47724455"/>
<evidence type="ECO:0000313" key="3">
    <source>
        <dbReference type="Proteomes" id="UP000231564"/>
    </source>
</evidence>
<dbReference type="AlphaFoldDB" id="A0A2H1EDR4"/>
<name>A0A2H1EDR4_9FLAO</name>
<dbReference type="EMBL" id="LT634361">
    <property type="protein sequence ID" value="SFZ85006.1"/>
    <property type="molecule type" value="Genomic_DNA"/>
</dbReference>